<dbReference type="SUPFAM" id="SSF53098">
    <property type="entry name" value="Ribonuclease H-like"/>
    <property type="match status" value="1"/>
</dbReference>
<keyword evidence="3" id="KW-1185">Reference proteome</keyword>
<name>A0A2M9R706_9FLAO</name>
<dbReference type="Pfam" id="PF13276">
    <property type="entry name" value="HTH_21"/>
    <property type="match status" value="1"/>
</dbReference>
<dbReference type="InterPro" id="IPR050900">
    <property type="entry name" value="Transposase_IS3/IS150/IS904"/>
</dbReference>
<dbReference type="Gene3D" id="3.30.420.10">
    <property type="entry name" value="Ribonuclease H-like superfamily/Ribonuclease H"/>
    <property type="match status" value="1"/>
</dbReference>
<evidence type="ECO:0000313" key="3">
    <source>
        <dbReference type="Proteomes" id="UP000231960"/>
    </source>
</evidence>
<protein>
    <submittedName>
        <fullName evidence="2">Transposase</fullName>
    </submittedName>
</protein>
<sequence length="297" mass="34949">MVVEDFKEQGYPADKLLRINGLARSSYYYKSTGSKAGKRKSSYFYKDGMTVSKEILLEDIKELLSGEFVDYGYFKTYKYLKEELGYSIGSTRTYRIMKENNLLKFQRNKGKSRNRNWVKELVPNVEKPFQFFEFDIKFVYVQGNRTNAMILTVLDVYSRWNMGQYIAYNIGKEDVIQLFEQIISRYKLPANFIVRNDNGSQFIASIVQEYFVEKGVSQEFTKPATPEQNAHIESYHSIMESAVCQRFEFENLKDLKTTMSRFRKFYNFERIHGGLGYLSPLKYLKKIGVNCDNLIHE</sequence>
<dbReference type="Pfam" id="PF13683">
    <property type="entry name" value="rve_3"/>
    <property type="match status" value="1"/>
</dbReference>
<feature type="domain" description="Integrase catalytic" evidence="1">
    <location>
        <begin position="124"/>
        <end position="288"/>
    </location>
</feature>
<dbReference type="InterPro" id="IPR012337">
    <property type="entry name" value="RNaseH-like_sf"/>
</dbReference>
<comment type="caution">
    <text evidence="2">The sequence shown here is derived from an EMBL/GenBank/DDBJ whole genome shotgun (WGS) entry which is preliminary data.</text>
</comment>
<evidence type="ECO:0000313" key="2">
    <source>
        <dbReference type="EMBL" id="PJR04646.1"/>
    </source>
</evidence>
<gene>
    <name evidence="2" type="ORF">CDL10_08925</name>
</gene>
<dbReference type="PANTHER" id="PTHR46889:SF5">
    <property type="entry name" value="INTEGRASE PROTEIN"/>
    <property type="match status" value="1"/>
</dbReference>
<organism evidence="2 3">
    <name type="scientific">Avrilella dinanensis</name>
    <dbReference type="NCBI Taxonomy" id="2008672"/>
    <lineage>
        <taxon>Bacteria</taxon>
        <taxon>Pseudomonadati</taxon>
        <taxon>Bacteroidota</taxon>
        <taxon>Flavobacteriia</taxon>
        <taxon>Flavobacteriales</taxon>
        <taxon>Flavobacteriaceae</taxon>
        <taxon>Avrilella</taxon>
    </lineage>
</organism>
<proteinExistence type="predicted"/>
<evidence type="ECO:0000259" key="1">
    <source>
        <dbReference type="PROSITE" id="PS50994"/>
    </source>
</evidence>
<dbReference type="PANTHER" id="PTHR46889">
    <property type="entry name" value="TRANSPOSASE INSF FOR INSERTION SEQUENCE IS3B-RELATED"/>
    <property type="match status" value="1"/>
</dbReference>
<dbReference type="PROSITE" id="PS50994">
    <property type="entry name" value="INTEGRASE"/>
    <property type="match status" value="1"/>
</dbReference>
<dbReference type="InterPro" id="IPR025948">
    <property type="entry name" value="HTH-like_dom"/>
</dbReference>
<dbReference type="GO" id="GO:0015074">
    <property type="term" value="P:DNA integration"/>
    <property type="evidence" value="ECO:0007669"/>
    <property type="project" value="InterPro"/>
</dbReference>
<dbReference type="OrthoDB" id="1495855at2"/>
<dbReference type="AlphaFoldDB" id="A0A2M9R706"/>
<dbReference type="EMBL" id="NIPO01000001">
    <property type="protein sequence ID" value="PJR04646.1"/>
    <property type="molecule type" value="Genomic_DNA"/>
</dbReference>
<dbReference type="RefSeq" id="WP_100678205.1">
    <property type="nucleotide sequence ID" value="NZ_NIPO01000001.1"/>
</dbReference>
<dbReference type="InterPro" id="IPR036397">
    <property type="entry name" value="RNaseH_sf"/>
</dbReference>
<accession>A0A2M9R706</accession>
<dbReference type="Proteomes" id="UP000231960">
    <property type="component" value="Unassembled WGS sequence"/>
</dbReference>
<dbReference type="InterPro" id="IPR001584">
    <property type="entry name" value="Integrase_cat-core"/>
</dbReference>
<reference evidence="2 3" key="1">
    <citation type="submission" date="2017-06" db="EMBL/GenBank/DDBJ databases">
        <title>Description of Avrilella dinanensis gen. nov. sp. nov.</title>
        <authorList>
            <person name="Leyer C."/>
            <person name="Sassi M."/>
            <person name="Minet J."/>
            <person name="Kayal S."/>
            <person name="Cattoir V."/>
        </authorList>
    </citation>
    <scope>NUCLEOTIDE SEQUENCE [LARGE SCALE GENOMIC DNA]</scope>
    <source>
        <strain evidence="2 3">UR159</strain>
    </source>
</reference>
<dbReference type="GO" id="GO:0003676">
    <property type="term" value="F:nucleic acid binding"/>
    <property type="evidence" value="ECO:0007669"/>
    <property type="project" value="InterPro"/>
</dbReference>